<dbReference type="PANTHER" id="PTHR13453:SF1">
    <property type="entry name" value="KAT8 REGULATORY NSL COMPLEX SUBUNIT 2"/>
    <property type="match status" value="1"/>
</dbReference>
<name>T1GRI2_MEGSC</name>
<feature type="domain" description="KANL2-like probable zinc-finger" evidence="15">
    <location>
        <begin position="3"/>
        <end position="64"/>
    </location>
</feature>
<keyword evidence="17" id="KW-1185">Reference proteome</keyword>
<feature type="region of interest" description="Disordered" evidence="14">
    <location>
        <begin position="153"/>
        <end position="182"/>
    </location>
</feature>
<evidence type="ECO:0000256" key="2">
    <source>
        <dbReference type="ARBA" id="ARBA00004173"/>
    </source>
</evidence>
<evidence type="ECO:0000256" key="8">
    <source>
        <dbReference type="ARBA" id="ARBA00023128"/>
    </source>
</evidence>
<reference evidence="17" key="1">
    <citation type="submission" date="2013-02" db="EMBL/GenBank/DDBJ databases">
        <authorList>
            <person name="Hughes D."/>
        </authorList>
    </citation>
    <scope>NUCLEOTIDE SEQUENCE</scope>
    <source>
        <strain>Durham</strain>
        <strain evidence="17">NC isolate 2 -- Noor lab</strain>
    </source>
</reference>
<accession>T1GRI2</accession>
<evidence type="ECO:0000256" key="4">
    <source>
        <dbReference type="ARBA" id="ARBA00022499"/>
    </source>
</evidence>
<dbReference type="HOGENOM" id="CLU_029808_2_0_1"/>
<evidence type="ECO:0000256" key="12">
    <source>
        <dbReference type="ARBA" id="ARBA00093359"/>
    </source>
</evidence>
<dbReference type="InterPro" id="IPR025927">
    <property type="entry name" value="Znf_KANL2-like"/>
</dbReference>
<proteinExistence type="predicted"/>
<dbReference type="AlphaFoldDB" id="T1GRI2"/>
<sequence length="387" mass="44393">QTYACSVPRLEGYEYCIRHILQDNRAPFKQCAYLYASGKKCTQAAPKHDTKKDPHLTTFCFEHSRLLQLKKTRNSLGRYKEVETNEALLNDLSHYMNIDPPKTIPQNVSSELDEEIDVVSSNVQPFVSYEQIHGLEAINAAVKQKKRVLDYASDSSTDDELPTLNSASKAPECDVSDNESVDSQDEDLLKHAGIYTTEEAVLITKQKLDKLQGLYLDQIFRLQHLLREKRRKYLHALRKERETLCSIHSQPKNTPGERKMYEKLKAFNHYHKRHGMEAVLYKKYIEKRRKAYEASVNGNSSKSGGSHFPKCQFTEGGVKCAERVLPSCKYCRKHILEDKKQILFRACGVEKAGISCQDPIPSIFEDSTCVLHIKIAEPKAYTRKKFL</sequence>
<evidence type="ECO:0000256" key="9">
    <source>
        <dbReference type="ARBA" id="ARBA00023242"/>
    </source>
</evidence>
<evidence type="ECO:0000256" key="3">
    <source>
        <dbReference type="ARBA" id="ARBA00015508"/>
    </source>
</evidence>
<dbReference type="GO" id="GO:0006325">
    <property type="term" value="P:chromatin organization"/>
    <property type="evidence" value="ECO:0007669"/>
    <property type="project" value="UniProtKB-KW"/>
</dbReference>
<evidence type="ECO:0000313" key="17">
    <source>
        <dbReference type="Proteomes" id="UP000015102"/>
    </source>
</evidence>
<evidence type="ECO:0000259" key="15">
    <source>
        <dbReference type="Pfam" id="PF13891"/>
    </source>
</evidence>
<evidence type="ECO:0000256" key="1">
    <source>
        <dbReference type="ARBA" id="ARBA00004123"/>
    </source>
</evidence>
<dbReference type="GO" id="GO:0044545">
    <property type="term" value="C:NSL complex"/>
    <property type="evidence" value="ECO:0007669"/>
    <property type="project" value="TreeGrafter"/>
</dbReference>
<keyword evidence="5" id="KW-0597">Phosphoprotein</keyword>
<comment type="subunit">
    <text evidence="13">Component of the NSL complex at least composed of KAT8/MOF, KANSL1, KANSL2, KANSL3, MCRS1, PHF20, OGT1/OGT, WDR5 and HCFC1.</text>
</comment>
<evidence type="ECO:0000256" key="6">
    <source>
        <dbReference type="ARBA" id="ARBA00022843"/>
    </source>
</evidence>
<evidence type="ECO:0000256" key="10">
    <source>
        <dbReference type="ARBA" id="ARBA00032947"/>
    </source>
</evidence>
<dbReference type="GO" id="GO:0005634">
    <property type="term" value="C:nucleus"/>
    <property type="evidence" value="ECO:0007669"/>
    <property type="project" value="UniProtKB-SubCell"/>
</dbReference>
<dbReference type="STRING" id="36166.T1GRI2"/>
<comment type="function">
    <text evidence="12">Non-catalytic component of the NSL histone acetyltransferase complex, a multiprotein complex that mediates histone H4 acetylation at 'Lys-5'- and 'Lys-8' (H4K5ac and H4K8ac) at transcription start sites and promotes transcription initiation. Required for NSL complex stability and for transcription of intraciliary transport genes in both ciliated and non-ciliated cells by regulating histone H4 acetylation at 'Lys-5'- and 'Lys-12' (H4K5ac and H4K12ac). This is necessary for cilium assembly in ciliated cells and for organization of the microtubule cytoskeleton in non-ciliated cells. Required within the NSL complex to maintain nuclear architecture stability by promoting KAT8-mediated acetylation of lamin LMNA.</text>
</comment>
<reference evidence="16" key="2">
    <citation type="submission" date="2015-06" db="UniProtKB">
        <authorList>
            <consortium name="EnsemblMetazoa"/>
        </authorList>
    </citation>
    <scope>IDENTIFICATION</scope>
</reference>
<keyword evidence="8" id="KW-0496">Mitochondrion</keyword>
<keyword evidence="9" id="KW-0539">Nucleus</keyword>
<keyword evidence="6" id="KW-0832">Ubl conjugation</keyword>
<evidence type="ECO:0000256" key="7">
    <source>
        <dbReference type="ARBA" id="ARBA00022853"/>
    </source>
</evidence>
<evidence type="ECO:0000313" key="16">
    <source>
        <dbReference type="EnsemblMetazoa" id="MESCA006267-PA"/>
    </source>
</evidence>
<evidence type="ECO:0000256" key="13">
    <source>
        <dbReference type="ARBA" id="ARBA00093543"/>
    </source>
</evidence>
<dbReference type="EnsemblMetazoa" id="MESCA006267-RA">
    <property type="protein sequence ID" value="MESCA006267-PA"/>
    <property type="gene ID" value="MESCA006267"/>
</dbReference>
<dbReference type="EMBL" id="CAQQ02089189">
    <property type="status" value="NOT_ANNOTATED_CDS"/>
    <property type="molecule type" value="Genomic_DNA"/>
</dbReference>
<evidence type="ECO:0000256" key="11">
    <source>
        <dbReference type="ARBA" id="ARBA00033378"/>
    </source>
</evidence>
<feature type="domain" description="KANL2-like probable zinc-finger" evidence="15">
    <location>
        <begin position="311"/>
        <end position="372"/>
    </location>
</feature>
<dbReference type="Pfam" id="PF13891">
    <property type="entry name" value="zf-C3HC3H_KANSL2"/>
    <property type="match status" value="2"/>
</dbReference>
<keyword evidence="7" id="KW-0156">Chromatin regulator</keyword>
<dbReference type="Proteomes" id="UP000015102">
    <property type="component" value="Unassembled WGS sequence"/>
</dbReference>
<dbReference type="InterPro" id="IPR026316">
    <property type="entry name" value="NSL2"/>
</dbReference>
<protein>
    <recommendedName>
        <fullName evidence="3">KAT8 regulatory NSL complex subunit 2</fullName>
    </recommendedName>
    <alternativeName>
        <fullName evidence="11">NSL complex protein NSL2</fullName>
    </alternativeName>
    <alternativeName>
        <fullName evidence="10">Non-specific lethal 2 homolog</fullName>
    </alternativeName>
</protein>
<evidence type="ECO:0000256" key="14">
    <source>
        <dbReference type="SAM" id="MobiDB-lite"/>
    </source>
</evidence>
<keyword evidence="4" id="KW-1017">Isopeptide bond</keyword>
<dbReference type="OMA" id="DKRESLC"/>
<dbReference type="PANTHER" id="PTHR13453">
    <property type="entry name" value="KAT8 REGULATORY NSL COMPLEX SUBUNIT 2"/>
    <property type="match status" value="1"/>
</dbReference>
<evidence type="ECO:0000256" key="5">
    <source>
        <dbReference type="ARBA" id="ARBA00022553"/>
    </source>
</evidence>
<dbReference type="GO" id="GO:0005739">
    <property type="term" value="C:mitochondrion"/>
    <property type="evidence" value="ECO:0007669"/>
    <property type="project" value="UniProtKB-SubCell"/>
</dbReference>
<comment type="subcellular location">
    <subcellularLocation>
        <location evidence="2">Mitochondrion</location>
    </subcellularLocation>
    <subcellularLocation>
        <location evidence="1">Nucleus</location>
    </subcellularLocation>
</comment>
<organism evidence="16 17">
    <name type="scientific">Megaselia scalaris</name>
    <name type="common">Humpbacked fly</name>
    <name type="synonym">Phora scalaris</name>
    <dbReference type="NCBI Taxonomy" id="36166"/>
    <lineage>
        <taxon>Eukaryota</taxon>
        <taxon>Metazoa</taxon>
        <taxon>Ecdysozoa</taxon>
        <taxon>Arthropoda</taxon>
        <taxon>Hexapoda</taxon>
        <taxon>Insecta</taxon>
        <taxon>Pterygota</taxon>
        <taxon>Neoptera</taxon>
        <taxon>Endopterygota</taxon>
        <taxon>Diptera</taxon>
        <taxon>Brachycera</taxon>
        <taxon>Muscomorpha</taxon>
        <taxon>Platypezoidea</taxon>
        <taxon>Phoridae</taxon>
        <taxon>Megaseliini</taxon>
        <taxon>Megaselia</taxon>
    </lineage>
</organism>